<evidence type="ECO:0000313" key="2">
    <source>
        <dbReference type="Proteomes" id="UP000323720"/>
    </source>
</evidence>
<dbReference type="EMBL" id="VSKK01000002">
    <property type="protein sequence ID" value="TYB77095.1"/>
    <property type="molecule type" value="Genomic_DNA"/>
</dbReference>
<sequence length="71" mass="8598">MKNSYPYKNFDELDVRIKMLNLERKIAWEELKLLKTELKQDFSPYNWVPPIIRGAGKYGIFMLVRKLLTRH</sequence>
<comment type="caution">
    <text evidence="1">The sequence shown here is derived from an EMBL/GenBank/DDBJ whole genome shotgun (WGS) entry which is preliminary data.</text>
</comment>
<name>A0A5D0R844_9FLAO</name>
<evidence type="ECO:0000313" key="1">
    <source>
        <dbReference type="EMBL" id="TYB77095.1"/>
    </source>
</evidence>
<proteinExistence type="predicted"/>
<dbReference type="Proteomes" id="UP000323720">
    <property type="component" value="Unassembled WGS sequence"/>
</dbReference>
<accession>A0A5D0R844</accession>
<protein>
    <submittedName>
        <fullName evidence="1">Uncharacterized protein</fullName>
    </submittedName>
</protein>
<organism evidence="1 2">
    <name type="scientific">Bizionia myxarmorum</name>
    <dbReference type="NCBI Taxonomy" id="291186"/>
    <lineage>
        <taxon>Bacteria</taxon>
        <taxon>Pseudomonadati</taxon>
        <taxon>Bacteroidota</taxon>
        <taxon>Flavobacteriia</taxon>
        <taxon>Flavobacteriales</taxon>
        <taxon>Flavobacteriaceae</taxon>
        <taxon>Bizionia</taxon>
    </lineage>
</organism>
<reference evidence="1 2" key="1">
    <citation type="submission" date="2019-08" db="EMBL/GenBank/DDBJ databases">
        <title>Genomes of Antarctic Bizionia species.</title>
        <authorList>
            <person name="Bowman J.P."/>
        </authorList>
    </citation>
    <scope>NUCLEOTIDE SEQUENCE [LARGE SCALE GENOMIC DNA]</scope>
    <source>
        <strain evidence="1 2">ADA-4</strain>
    </source>
</reference>
<dbReference type="RefSeq" id="WP_148403974.1">
    <property type="nucleotide sequence ID" value="NZ_VSKK01000002.1"/>
</dbReference>
<keyword evidence="2" id="KW-1185">Reference proteome</keyword>
<dbReference type="AlphaFoldDB" id="A0A5D0R844"/>
<gene>
    <name evidence="1" type="ORF">ES674_10425</name>
</gene>
<dbReference type="OrthoDB" id="1149272at2"/>